<dbReference type="EMBL" id="JBBPCN010000001">
    <property type="protein sequence ID" value="MEK8073417.1"/>
    <property type="molecule type" value="Genomic_DNA"/>
</dbReference>
<dbReference type="Proteomes" id="UP001456513">
    <property type="component" value="Unassembled WGS sequence"/>
</dbReference>
<evidence type="ECO:0000256" key="1">
    <source>
        <dbReference type="SAM" id="MobiDB-lite"/>
    </source>
</evidence>
<dbReference type="RefSeq" id="WP_341442376.1">
    <property type="nucleotide sequence ID" value="NZ_JBBPCN010000001.1"/>
</dbReference>
<proteinExistence type="predicted"/>
<feature type="compositionally biased region" description="Basic and acidic residues" evidence="1">
    <location>
        <begin position="75"/>
        <end position="89"/>
    </location>
</feature>
<evidence type="ECO:0000313" key="2">
    <source>
        <dbReference type="EMBL" id="MEK8073417.1"/>
    </source>
</evidence>
<organism evidence="2 3">
    <name type="scientific">Rhodococcus navarretei</name>
    <dbReference type="NCBI Taxonomy" id="3128981"/>
    <lineage>
        <taxon>Bacteria</taxon>
        <taxon>Bacillati</taxon>
        <taxon>Actinomycetota</taxon>
        <taxon>Actinomycetes</taxon>
        <taxon>Mycobacteriales</taxon>
        <taxon>Nocardiaceae</taxon>
        <taxon>Rhodococcus</taxon>
    </lineage>
</organism>
<accession>A0ABU9D1D1</accession>
<evidence type="ECO:0000313" key="3">
    <source>
        <dbReference type="Proteomes" id="UP001456513"/>
    </source>
</evidence>
<keyword evidence="3" id="KW-1185">Reference proteome</keyword>
<reference evidence="2 3" key="1">
    <citation type="submission" date="2024-03" db="EMBL/GenBank/DDBJ databases">
        <title>Rhodococcus navarretei sp. nov. and Pseudarthrobacter quantumdoti sp. nov., two new species with the ability to biosynthesize Quantum Dots isolated from soil samples at Union Glacier, Antarctica.</title>
        <authorList>
            <person name="Vargas M."/>
        </authorList>
    </citation>
    <scope>NUCLEOTIDE SEQUENCE [LARGE SCALE GENOMIC DNA]</scope>
    <source>
        <strain evidence="2 3">EXRC-4A-4</strain>
    </source>
</reference>
<gene>
    <name evidence="2" type="ORF">AABD04_21455</name>
</gene>
<comment type="caution">
    <text evidence="2">The sequence shown here is derived from an EMBL/GenBank/DDBJ whole genome shotgun (WGS) entry which is preliminary data.</text>
</comment>
<protein>
    <submittedName>
        <fullName evidence="2">Uncharacterized protein</fullName>
    </submittedName>
</protein>
<feature type="region of interest" description="Disordered" evidence="1">
    <location>
        <begin position="43"/>
        <end position="99"/>
    </location>
</feature>
<name>A0ABU9D1D1_9NOCA</name>
<feature type="compositionally biased region" description="Basic and acidic residues" evidence="1">
    <location>
        <begin position="43"/>
        <end position="55"/>
    </location>
</feature>
<sequence length="99" mass="10759">MWLIVYIAFLLWLVASTVLAVRMGTAISRSSLEDEAAELRRLFGKAPKEQHKTDVSETAADPTIVAPRLSSSDPLGKDRPTRAIRRHDGQAAPGAPNGH</sequence>